<dbReference type="InterPro" id="IPR014016">
    <property type="entry name" value="UvrD-like_ATP-bd"/>
</dbReference>
<keyword evidence="8" id="KW-0238">DNA-binding</keyword>
<dbReference type="GO" id="GO:0000725">
    <property type="term" value="P:recombinational repair"/>
    <property type="evidence" value="ECO:0007669"/>
    <property type="project" value="TreeGrafter"/>
</dbReference>
<dbReference type="AlphaFoldDB" id="A0A916X2S9"/>
<evidence type="ECO:0000256" key="10">
    <source>
        <dbReference type="ARBA" id="ARBA00023235"/>
    </source>
</evidence>
<evidence type="ECO:0000256" key="2">
    <source>
        <dbReference type="ARBA" id="ARBA00022741"/>
    </source>
</evidence>
<evidence type="ECO:0000256" key="15">
    <source>
        <dbReference type="PROSITE-ProRule" id="PRU00560"/>
    </source>
</evidence>
<dbReference type="RefSeq" id="WP_188767027.1">
    <property type="nucleotide sequence ID" value="NZ_BMHK01000001.1"/>
</dbReference>
<dbReference type="PROSITE" id="PS51217">
    <property type="entry name" value="UVRD_HELICASE_CTER"/>
    <property type="match status" value="1"/>
</dbReference>
<keyword evidence="2 15" id="KW-0547">Nucleotide-binding</keyword>
<keyword evidence="5 15" id="KW-0347">Helicase</keyword>
<dbReference type="Gene3D" id="1.10.486.10">
    <property type="entry name" value="PCRA, domain 4"/>
    <property type="match status" value="1"/>
</dbReference>
<keyword evidence="7 15" id="KW-0067">ATP-binding</keyword>
<keyword evidence="10" id="KW-0413">Isomerase</keyword>
<dbReference type="GO" id="GO:0005829">
    <property type="term" value="C:cytosol"/>
    <property type="evidence" value="ECO:0007669"/>
    <property type="project" value="TreeGrafter"/>
</dbReference>
<dbReference type="GO" id="GO:0033202">
    <property type="term" value="C:DNA helicase complex"/>
    <property type="evidence" value="ECO:0007669"/>
    <property type="project" value="TreeGrafter"/>
</dbReference>
<dbReference type="PROSITE" id="PS51198">
    <property type="entry name" value="UVRD_HELICASE_ATP_BIND"/>
    <property type="match status" value="1"/>
</dbReference>
<dbReference type="InterPro" id="IPR014017">
    <property type="entry name" value="DNA_helicase_UvrD-like_C"/>
</dbReference>
<evidence type="ECO:0000256" key="7">
    <source>
        <dbReference type="ARBA" id="ARBA00022840"/>
    </source>
</evidence>
<evidence type="ECO:0000256" key="14">
    <source>
        <dbReference type="ARBA" id="ARBA00048988"/>
    </source>
</evidence>
<evidence type="ECO:0000256" key="5">
    <source>
        <dbReference type="ARBA" id="ARBA00022806"/>
    </source>
</evidence>
<evidence type="ECO:0000256" key="13">
    <source>
        <dbReference type="ARBA" id="ARBA00034923"/>
    </source>
</evidence>
<dbReference type="EC" id="5.6.2.4" evidence="12"/>
<feature type="region of interest" description="Disordered" evidence="16">
    <location>
        <begin position="824"/>
        <end position="847"/>
    </location>
</feature>
<feature type="domain" description="UvrD-like helicase ATP-binding" evidence="17">
    <location>
        <begin position="7"/>
        <end position="502"/>
    </location>
</feature>
<evidence type="ECO:0000256" key="8">
    <source>
        <dbReference type="ARBA" id="ARBA00023125"/>
    </source>
</evidence>
<dbReference type="InterPro" id="IPR000212">
    <property type="entry name" value="DNA_helicase_UvrD/REP"/>
</dbReference>
<dbReference type="SUPFAM" id="SSF52540">
    <property type="entry name" value="P-loop containing nucleoside triphosphate hydrolases"/>
    <property type="match status" value="1"/>
</dbReference>
<keyword evidence="6" id="KW-0269">Exonuclease</keyword>
<evidence type="ECO:0000256" key="11">
    <source>
        <dbReference type="ARBA" id="ARBA00034617"/>
    </source>
</evidence>
<comment type="catalytic activity">
    <reaction evidence="11">
        <text>Couples ATP hydrolysis with the unwinding of duplex DNA by translocating in the 3'-5' direction.</text>
        <dbReference type="EC" id="5.6.2.4"/>
    </reaction>
</comment>
<dbReference type="InterPro" id="IPR011604">
    <property type="entry name" value="PDDEXK-like_dom_sf"/>
</dbReference>
<gene>
    <name evidence="19" type="ORF">GCM10011494_00250</name>
</gene>
<evidence type="ECO:0000256" key="4">
    <source>
        <dbReference type="ARBA" id="ARBA00022801"/>
    </source>
</evidence>
<dbReference type="GO" id="GO:0043138">
    <property type="term" value="F:3'-5' DNA helicase activity"/>
    <property type="evidence" value="ECO:0007669"/>
    <property type="project" value="UniProtKB-EC"/>
</dbReference>
<feature type="region of interest" description="Disordered" evidence="16">
    <location>
        <begin position="960"/>
        <end position="994"/>
    </location>
</feature>
<dbReference type="PANTHER" id="PTHR11070:SF2">
    <property type="entry name" value="ATP-DEPENDENT DNA HELICASE SRS2"/>
    <property type="match status" value="1"/>
</dbReference>
<dbReference type="Proteomes" id="UP000608154">
    <property type="component" value="Unassembled WGS sequence"/>
</dbReference>
<dbReference type="GO" id="GO:0005524">
    <property type="term" value="F:ATP binding"/>
    <property type="evidence" value="ECO:0007669"/>
    <property type="project" value="UniProtKB-UniRule"/>
</dbReference>
<feature type="domain" description="UvrD-like helicase C-terminal" evidence="18">
    <location>
        <begin position="536"/>
        <end position="810"/>
    </location>
</feature>
<dbReference type="SUPFAM" id="SSF52980">
    <property type="entry name" value="Restriction endonuclease-like"/>
    <property type="match status" value="1"/>
</dbReference>
<protein>
    <recommendedName>
        <fullName evidence="12">DNA 3'-5' helicase</fullName>
        <ecNumber evidence="12">5.6.2.4</ecNumber>
    </recommendedName>
    <alternativeName>
        <fullName evidence="13">DNA 3'-5' helicase II</fullName>
    </alternativeName>
</protein>
<dbReference type="PANTHER" id="PTHR11070">
    <property type="entry name" value="UVRD / RECB / PCRA DNA HELICASE FAMILY MEMBER"/>
    <property type="match status" value="1"/>
</dbReference>
<comment type="caution">
    <text evidence="19">The sequence shown here is derived from an EMBL/GenBank/DDBJ whole genome shotgun (WGS) entry which is preliminary data.</text>
</comment>
<feature type="binding site" evidence="15">
    <location>
        <begin position="28"/>
        <end position="35"/>
    </location>
    <ligand>
        <name>ATP</name>
        <dbReference type="ChEBI" id="CHEBI:30616"/>
    </ligand>
</feature>
<dbReference type="Gene3D" id="3.90.320.10">
    <property type="match status" value="1"/>
</dbReference>
<evidence type="ECO:0000259" key="17">
    <source>
        <dbReference type="PROSITE" id="PS51198"/>
    </source>
</evidence>
<comment type="catalytic activity">
    <reaction evidence="14">
        <text>ATP + H2O = ADP + phosphate + H(+)</text>
        <dbReference type="Rhea" id="RHEA:13065"/>
        <dbReference type="ChEBI" id="CHEBI:15377"/>
        <dbReference type="ChEBI" id="CHEBI:15378"/>
        <dbReference type="ChEBI" id="CHEBI:30616"/>
        <dbReference type="ChEBI" id="CHEBI:43474"/>
        <dbReference type="ChEBI" id="CHEBI:456216"/>
        <dbReference type="EC" id="5.6.2.4"/>
    </reaction>
</comment>
<dbReference type="GO" id="GO:0004527">
    <property type="term" value="F:exonuclease activity"/>
    <property type="evidence" value="ECO:0007669"/>
    <property type="project" value="UniProtKB-KW"/>
</dbReference>
<keyword evidence="9" id="KW-0234">DNA repair</keyword>
<keyword evidence="1" id="KW-0540">Nuclease</keyword>
<feature type="compositionally biased region" description="Acidic residues" evidence="16">
    <location>
        <begin position="551"/>
        <end position="564"/>
    </location>
</feature>
<dbReference type="Pfam" id="PF00580">
    <property type="entry name" value="UvrD-helicase"/>
    <property type="match status" value="1"/>
</dbReference>
<evidence type="ECO:0000256" key="1">
    <source>
        <dbReference type="ARBA" id="ARBA00022722"/>
    </source>
</evidence>
<dbReference type="EMBL" id="BMHK01000001">
    <property type="protein sequence ID" value="GGB85922.1"/>
    <property type="molecule type" value="Genomic_DNA"/>
</dbReference>
<dbReference type="Pfam" id="PF12705">
    <property type="entry name" value="PDDEXK_1"/>
    <property type="match status" value="1"/>
</dbReference>
<dbReference type="GO" id="GO:0003677">
    <property type="term" value="F:DNA binding"/>
    <property type="evidence" value="ECO:0007669"/>
    <property type="project" value="UniProtKB-KW"/>
</dbReference>
<reference evidence="19" key="1">
    <citation type="journal article" date="2014" name="Int. J. Syst. Evol. Microbiol.">
        <title>Complete genome sequence of Corynebacterium casei LMG S-19264T (=DSM 44701T), isolated from a smear-ripened cheese.</title>
        <authorList>
            <consortium name="US DOE Joint Genome Institute (JGI-PGF)"/>
            <person name="Walter F."/>
            <person name="Albersmeier A."/>
            <person name="Kalinowski J."/>
            <person name="Ruckert C."/>
        </authorList>
    </citation>
    <scope>NUCLEOTIDE SEQUENCE</scope>
    <source>
        <strain evidence="19">CGMCC 1.15095</strain>
    </source>
</reference>
<keyword evidence="3" id="KW-0227">DNA damage</keyword>
<dbReference type="NCBIfam" id="TIGR02784">
    <property type="entry name" value="addA_alphas"/>
    <property type="match status" value="1"/>
</dbReference>
<keyword evidence="4 15" id="KW-0378">Hydrolase</keyword>
<dbReference type="InterPro" id="IPR011335">
    <property type="entry name" value="Restrct_endonuc-II-like"/>
</dbReference>
<sequence>MSGPATVHPLHGNQMRAVDPQETVWLSASAGTGKTQVLSSRVLRLLLQPGVEPSQILCLTFTKAGATEMAARINGTLAEWVRLEDTQLAARLEAIGASCDQATIARARTLFAAVLDCPGGGLRIDTIHAFSQWLLGTFPLEAQLIPGARPMEDRERVLLARQVLADLLVAAESEPPGDPQVLRAVSDLSKRHGPDAVEAFLLRCASKREAWFGPGGWQEPMRSNVLRLLGLPSDAGEAWLAEMCSDAAFDVASLRRCLEINHEWGTKTGLGFVDGVSEWLLGDAGQRAAEIEALAKLFLTQNREPRASKSQDKIDPAYPDYCGRVIACIVRICDAKALLDLTERLVPALRLGRTFALAWDEAKQREGLIDFDDQIRRAADLLRNQSQADWIRYKLDRRFDHILVDEAQDTNSSQWDIILAMAEEFWAGLGQRGEAMRTLFVVGDYKQAIFRFQGTSPENFRRAADKVRALMDEAAGNAEMLRSNLRPRRLLPLGLDRSFRTAQKVLNFVDEAIGGIGHASFGLDTPPDRHEGQERPGYVALWRPVSAVSVDDDAHDEGADEDGSQEGWLSQPDRQMAERIALQVKAWLDPTGPGFTLRKGKPRRAEAGDVMVLVRQRKELAGLIVGRLHAAGVPVAGVDRLRLGAPLAVKDLVAALRFAVQPFDDLNLAGLLVSPLVGWSQEQLLRHGYRDRHVRLWSHLRASSDPEVAAILRQLGELLALADYEPPQQLLHWLLVGPWQGRRKLVARLGTEANDPIDELLNAAHAYVATDTPSLAGFLAWFDAGDGELKREADSAAGLVRVMTVHGSKGLQAPIVILADATGNPERSRDRGLDLPDPAGESRRIPLPPLSREEKAGRILTEIEANRAADEQEHWRLLYVAMTRAEEALFVGGALGKRDGGVPPPKSWYARLRGLFPPEAEVADAVWGARCEWGEPPESIPSETAPAELPLREPLPRWLERAPPAEPRPPRPLAPSALGEEEAPDPPFPPGAARDAARRGTLVHKLLERLPEVAAGGREEAGRAWLARNAADFEEGRREAMLGDALAVLANPEWAALFAPGSLAEVPVAAVVGGQVVAGTIDRLVIEPDRVRLIDYKTARRPPETLEGVPAASLRQMAAYAAALEAAFPGRTIEAALLYTAVPRLIPVPSETLERHKPALAAPE</sequence>
<keyword evidence="20" id="KW-1185">Reference proteome</keyword>
<evidence type="ECO:0000313" key="20">
    <source>
        <dbReference type="Proteomes" id="UP000608154"/>
    </source>
</evidence>
<evidence type="ECO:0000256" key="9">
    <source>
        <dbReference type="ARBA" id="ARBA00023204"/>
    </source>
</evidence>
<feature type="region of interest" description="Disordered" evidence="16">
    <location>
        <begin position="551"/>
        <end position="570"/>
    </location>
</feature>
<proteinExistence type="predicted"/>
<name>A0A916X2S9_9SPHN</name>
<evidence type="ECO:0000313" key="19">
    <source>
        <dbReference type="EMBL" id="GGB85922.1"/>
    </source>
</evidence>
<evidence type="ECO:0000259" key="18">
    <source>
        <dbReference type="PROSITE" id="PS51217"/>
    </source>
</evidence>
<feature type="compositionally biased region" description="Pro residues" evidence="16">
    <location>
        <begin position="964"/>
        <end position="973"/>
    </location>
</feature>
<dbReference type="InterPro" id="IPR027417">
    <property type="entry name" value="P-loop_NTPase"/>
</dbReference>
<evidence type="ECO:0000256" key="3">
    <source>
        <dbReference type="ARBA" id="ARBA00022763"/>
    </source>
</evidence>
<dbReference type="Pfam" id="PF13361">
    <property type="entry name" value="UvrD_C"/>
    <property type="match status" value="1"/>
</dbReference>
<reference evidence="19" key="2">
    <citation type="submission" date="2020-09" db="EMBL/GenBank/DDBJ databases">
        <authorList>
            <person name="Sun Q."/>
            <person name="Zhou Y."/>
        </authorList>
    </citation>
    <scope>NUCLEOTIDE SEQUENCE</scope>
    <source>
        <strain evidence="19">CGMCC 1.15095</strain>
    </source>
</reference>
<feature type="compositionally biased region" description="Basic and acidic residues" evidence="16">
    <location>
        <begin position="826"/>
        <end position="844"/>
    </location>
</feature>
<evidence type="ECO:0000256" key="16">
    <source>
        <dbReference type="SAM" id="MobiDB-lite"/>
    </source>
</evidence>
<evidence type="ECO:0000256" key="6">
    <source>
        <dbReference type="ARBA" id="ARBA00022839"/>
    </source>
</evidence>
<organism evidence="19 20">
    <name type="scientific">Novosphingobium endophyticum</name>
    <dbReference type="NCBI Taxonomy" id="1955250"/>
    <lineage>
        <taxon>Bacteria</taxon>
        <taxon>Pseudomonadati</taxon>
        <taxon>Pseudomonadota</taxon>
        <taxon>Alphaproteobacteria</taxon>
        <taxon>Sphingomonadales</taxon>
        <taxon>Sphingomonadaceae</taxon>
        <taxon>Novosphingobium</taxon>
    </lineage>
</organism>
<dbReference type="Gene3D" id="3.40.50.300">
    <property type="entry name" value="P-loop containing nucleotide triphosphate hydrolases"/>
    <property type="match status" value="4"/>
</dbReference>
<dbReference type="InterPro" id="IPR014151">
    <property type="entry name" value="DNA_helicase_AddA"/>
</dbReference>
<dbReference type="InterPro" id="IPR038726">
    <property type="entry name" value="PDDEXK_AddAB-type"/>
</dbReference>
<evidence type="ECO:0000256" key="12">
    <source>
        <dbReference type="ARBA" id="ARBA00034808"/>
    </source>
</evidence>
<accession>A0A916X2S9</accession>